<evidence type="ECO:0000313" key="2">
    <source>
        <dbReference type="EMBL" id="QHT09361.1"/>
    </source>
</evidence>
<protein>
    <recommendedName>
        <fullName evidence="3">Rhodanese domain-containing protein</fullName>
    </recommendedName>
</protein>
<sequence length="183" mass="21514">MKYLFIDIRKSDEVYSKHFSQSNEYKFYNIPMNMIRFNSQTIINHLEYNDEIYIVCESANRSQFIKNKYFSKYDNIKVSPELQFSNLNHGINNILINDNLLSINIIGSNSFNFYNIMRILQTIMGSVMLLCSLYIYIQLKDKKLLKKINILPILTLSMFGLMAIYNGLTSTCSLSIFLKDYLN</sequence>
<name>A0A6C0CYG7_9ZZZZ</name>
<dbReference type="Gene3D" id="3.40.250.10">
    <property type="entry name" value="Rhodanese-like domain"/>
    <property type="match status" value="1"/>
</dbReference>
<keyword evidence="1" id="KW-0472">Membrane</keyword>
<proteinExistence type="predicted"/>
<feature type="transmembrane region" description="Helical" evidence="1">
    <location>
        <begin position="119"/>
        <end position="137"/>
    </location>
</feature>
<dbReference type="AlphaFoldDB" id="A0A6C0CYG7"/>
<evidence type="ECO:0000256" key="1">
    <source>
        <dbReference type="SAM" id="Phobius"/>
    </source>
</evidence>
<keyword evidence="1" id="KW-1133">Transmembrane helix</keyword>
<dbReference type="EMBL" id="MN739510">
    <property type="protein sequence ID" value="QHT09361.1"/>
    <property type="molecule type" value="Genomic_DNA"/>
</dbReference>
<reference evidence="2" key="1">
    <citation type="journal article" date="2020" name="Nature">
        <title>Giant virus diversity and host interactions through global metagenomics.</title>
        <authorList>
            <person name="Schulz F."/>
            <person name="Roux S."/>
            <person name="Paez-Espino D."/>
            <person name="Jungbluth S."/>
            <person name="Walsh D.A."/>
            <person name="Denef V.J."/>
            <person name="McMahon K.D."/>
            <person name="Konstantinidis K.T."/>
            <person name="Eloe-Fadrosh E.A."/>
            <person name="Kyrpides N.C."/>
            <person name="Woyke T."/>
        </authorList>
    </citation>
    <scope>NUCLEOTIDE SEQUENCE</scope>
    <source>
        <strain evidence="2">GVMAG-M-3300023110-24</strain>
    </source>
</reference>
<dbReference type="InterPro" id="IPR036873">
    <property type="entry name" value="Rhodanese-like_dom_sf"/>
</dbReference>
<evidence type="ECO:0008006" key="3">
    <source>
        <dbReference type="Google" id="ProtNLM"/>
    </source>
</evidence>
<accession>A0A6C0CYG7</accession>
<organism evidence="2">
    <name type="scientific">viral metagenome</name>
    <dbReference type="NCBI Taxonomy" id="1070528"/>
    <lineage>
        <taxon>unclassified sequences</taxon>
        <taxon>metagenomes</taxon>
        <taxon>organismal metagenomes</taxon>
    </lineage>
</organism>
<keyword evidence="1" id="KW-0812">Transmembrane</keyword>
<feature type="transmembrane region" description="Helical" evidence="1">
    <location>
        <begin position="149"/>
        <end position="168"/>
    </location>
</feature>
<dbReference type="CDD" id="cd00158">
    <property type="entry name" value="RHOD"/>
    <property type="match status" value="1"/>
</dbReference>
<dbReference type="SUPFAM" id="SSF52821">
    <property type="entry name" value="Rhodanese/Cell cycle control phosphatase"/>
    <property type="match status" value="1"/>
</dbReference>